<evidence type="ECO:0000313" key="1">
    <source>
        <dbReference type="EMBL" id="KAF7815576.1"/>
    </source>
</evidence>
<keyword evidence="2" id="KW-1185">Reference proteome</keyword>
<evidence type="ECO:0000313" key="2">
    <source>
        <dbReference type="Proteomes" id="UP000634136"/>
    </source>
</evidence>
<organism evidence="1 2">
    <name type="scientific">Senna tora</name>
    <dbReference type="NCBI Taxonomy" id="362788"/>
    <lineage>
        <taxon>Eukaryota</taxon>
        <taxon>Viridiplantae</taxon>
        <taxon>Streptophyta</taxon>
        <taxon>Embryophyta</taxon>
        <taxon>Tracheophyta</taxon>
        <taxon>Spermatophyta</taxon>
        <taxon>Magnoliopsida</taxon>
        <taxon>eudicotyledons</taxon>
        <taxon>Gunneridae</taxon>
        <taxon>Pentapetalae</taxon>
        <taxon>rosids</taxon>
        <taxon>fabids</taxon>
        <taxon>Fabales</taxon>
        <taxon>Fabaceae</taxon>
        <taxon>Caesalpinioideae</taxon>
        <taxon>Cassia clade</taxon>
        <taxon>Senna</taxon>
    </lineage>
</organism>
<dbReference type="Proteomes" id="UP000634136">
    <property type="component" value="Unassembled WGS sequence"/>
</dbReference>
<gene>
    <name evidence="1" type="ORF">G2W53_029545</name>
</gene>
<dbReference type="EMBL" id="JAAIUW010000009">
    <property type="protein sequence ID" value="KAF7815576.1"/>
    <property type="molecule type" value="Genomic_DNA"/>
</dbReference>
<comment type="caution">
    <text evidence="1">The sequence shown here is derived from an EMBL/GenBank/DDBJ whole genome shotgun (WGS) entry which is preliminary data.</text>
</comment>
<name>A0A834T5Q8_9FABA</name>
<dbReference type="AlphaFoldDB" id="A0A834T5Q8"/>
<sequence>MCFLNLFLLGFESQSRPPLHESQPGFPLTLELFSFLFCFAVQISFVTSTAQVATGSLRNPRVSSSRYSGGWNSIFEYEKHYVASRLSLSKGFTTKRLITAADSRYLVFEIPMMAKGAMALTSTKRETKSKEQKVICVNCMASFERNKMPPQVLVSDDGEEFK</sequence>
<reference evidence="1" key="1">
    <citation type="submission" date="2020-09" db="EMBL/GenBank/DDBJ databases">
        <title>Genome-Enabled Discovery of Anthraquinone Biosynthesis in Senna tora.</title>
        <authorList>
            <person name="Kang S.-H."/>
            <person name="Pandey R.P."/>
            <person name="Lee C.-M."/>
            <person name="Sim J.-S."/>
            <person name="Jeong J.-T."/>
            <person name="Choi B.-S."/>
            <person name="Jung M."/>
            <person name="Ginzburg D."/>
            <person name="Zhao K."/>
            <person name="Won S.Y."/>
            <person name="Oh T.-J."/>
            <person name="Yu Y."/>
            <person name="Kim N.-H."/>
            <person name="Lee O.R."/>
            <person name="Lee T.-H."/>
            <person name="Bashyal P."/>
            <person name="Kim T.-S."/>
            <person name="Lee W.-H."/>
            <person name="Kawkins C."/>
            <person name="Kim C.-K."/>
            <person name="Kim J.S."/>
            <person name="Ahn B.O."/>
            <person name="Rhee S.Y."/>
            <person name="Sohng J.K."/>
        </authorList>
    </citation>
    <scope>NUCLEOTIDE SEQUENCE</scope>
    <source>
        <tissue evidence="1">Leaf</tissue>
    </source>
</reference>
<protein>
    <submittedName>
        <fullName evidence="1">Uncharacterized protein</fullName>
    </submittedName>
</protein>
<proteinExistence type="predicted"/>
<accession>A0A834T5Q8</accession>